<comment type="caution">
    <text evidence="1">The sequence shown here is derived from an EMBL/GenBank/DDBJ whole genome shotgun (WGS) entry which is preliminary data.</text>
</comment>
<protein>
    <submittedName>
        <fullName evidence="1">Uncharacterized protein</fullName>
    </submittedName>
</protein>
<gene>
    <name evidence="1" type="ORF">AAFF_G00036140</name>
</gene>
<accession>A0AAD7WFR0</accession>
<evidence type="ECO:0000313" key="1">
    <source>
        <dbReference type="EMBL" id="KAJ8395158.1"/>
    </source>
</evidence>
<organism evidence="1 2">
    <name type="scientific">Aldrovandia affinis</name>
    <dbReference type="NCBI Taxonomy" id="143900"/>
    <lineage>
        <taxon>Eukaryota</taxon>
        <taxon>Metazoa</taxon>
        <taxon>Chordata</taxon>
        <taxon>Craniata</taxon>
        <taxon>Vertebrata</taxon>
        <taxon>Euteleostomi</taxon>
        <taxon>Actinopterygii</taxon>
        <taxon>Neopterygii</taxon>
        <taxon>Teleostei</taxon>
        <taxon>Notacanthiformes</taxon>
        <taxon>Halosauridae</taxon>
        <taxon>Aldrovandia</taxon>
    </lineage>
</organism>
<sequence length="142" mass="15296">MKMAVQIIDSHSVARVFAPGCTLISYRVLLHCTPLCGSVSTRHASPNLRASLDMKGPVLLLVRAAEALSAQGGGRCEGLRGKERLLPAFLSVCSFVFGGERGLSLQFSGHTRPPSPPEPFCPERNPFTLCLTHVRMSVLLVP</sequence>
<evidence type="ECO:0000313" key="2">
    <source>
        <dbReference type="Proteomes" id="UP001221898"/>
    </source>
</evidence>
<dbReference type="AlphaFoldDB" id="A0AAD7WFR0"/>
<dbReference type="EMBL" id="JAINUG010000119">
    <property type="protein sequence ID" value="KAJ8395158.1"/>
    <property type="molecule type" value="Genomic_DNA"/>
</dbReference>
<proteinExistence type="predicted"/>
<name>A0AAD7WFR0_9TELE</name>
<reference evidence="1" key="1">
    <citation type="journal article" date="2023" name="Science">
        <title>Genome structures resolve the early diversification of teleost fishes.</title>
        <authorList>
            <person name="Parey E."/>
            <person name="Louis A."/>
            <person name="Montfort J."/>
            <person name="Bouchez O."/>
            <person name="Roques C."/>
            <person name="Iampietro C."/>
            <person name="Lluch J."/>
            <person name="Castinel A."/>
            <person name="Donnadieu C."/>
            <person name="Desvignes T."/>
            <person name="Floi Bucao C."/>
            <person name="Jouanno E."/>
            <person name="Wen M."/>
            <person name="Mejri S."/>
            <person name="Dirks R."/>
            <person name="Jansen H."/>
            <person name="Henkel C."/>
            <person name="Chen W.J."/>
            <person name="Zahm M."/>
            <person name="Cabau C."/>
            <person name="Klopp C."/>
            <person name="Thompson A.W."/>
            <person name="Robinson-Rechavi M."/>
            <person name="Braasch I."/>
            <person name="Lecointre G."/>
            <person name="Bobe J."/>
            <person name="Postlethwait J.H."/>
            <person name="Berthelot C."/>
            <person name="Roest Crollius H."/>
            <person name="Guiguen Y."/>
        </authorList>
    </citation>
    <scope>NUCLEOTIDE SEQUENCE</scope>
    <source>
        <strain evidence="1">NC1722</strain>
    </source>
</reference>
<dbReference type="Proteomes" id="UP001221898">
    <property type="component" value="Unassembled WGS sequence"/>
</dbReference>
<keyword evidence="2" id="KW-1185">Reference proteome</keyword>